<gene>
    <name evidence="1" type="ORF">LF1_40490</name>
</gene>
<dbReference type="OrthoDB" id="241925at2"/>
<keyword evidence="2" id="KW-1185">Reference proteome</keyword>
<protein>
    <recommendedName>
        <fullName evidence="3">Alpha/beta hydrolase family protein</fullName>
    </recommendedName>
</protein>
<comment type="caution">
    <text evidence="1">The sequence shown here is derived from an EMBL/GenBank/DDBJ whole genome shotgun (WGS) entry which is preliminary data.</text>
</comment>
<evidence type="ECO:0000313" key="1">
    <source>
        <dbReference type="EMBL" id="KAA1261499.1"/>
    </source>
</evidence>
<dbReference type="EMBL" id="VRLW01000001">
    <property type="protein sequence ID" value="KAA1261499.1"/>
    <property type="molecule type" value="Genomic_DNA"/>
</dbReference>
<accession>A0A5B1CNU4</accession>
<reference evidence="1 2" key="1">
    <citation type="submission" date="2019-08" db="EMBL/GenBank/DDBJ databases">
        <title>Deep-cultivation of Planctomycetes and their phenomic and genomic characterization uncovers novel biology.</title>
        <authorList>
            <person name="Wiegand S."/>
            <person name="Jogler M."/>
            <person name="Boedeker C."/>
            <person name="Pinto D."/>
            <person name="Vollmers J."/>
            <person name="Rivas-Marin E."/>
            <person name="Kohn T."/>
            <person name="Peeters S.H."/>
            <person name="Heuer A."/>
            <person name="Rast P."/>
            <person name="Oberbeckmann S."/>
            <person name="Bunk B."/>
            <person name="Jeske O."/>
            <person name="Meyerdierks A."/>
            <person name="Storesund J.E."/>
            <person name="Kallscheuer N."/>
            <person name="Luecker S."/>
            <person name="Lage O.M."/>
            <person name="Pohl T."/>
            <person name="Merkel B.J."/>
            <person name="Hornburger P."/>
            <person name="Mueller R.-W."/>
            <person name="Bruemmer F."/>
            <person name="Labrenz M."/>
            <person name="Spormann A.M."/>
            <person name="Op Den Camp H."/>
            <person name="Overmann J."/>
            <person name="Amann R."/>
            <person name="Jetten M.S.M."/>
            <person name="Mascher T."/>
            <person name="Medema M.H."/>
            <person name="Devos D.P."/>
            <person name="Kaster A.-K."/>
            <person name="Ovreas L."/>
            <person name="Rohde M."/>
            <person name="Galperin M.Y."/>
            <person name="Jogler C."/>
        </authorList>
    </citation>
    <scope>NUCLEOTIDE SEQUENCE [LARGE SCALE GENOMIC DNA]</scope>
    <source>
        <strain evidence="1 2">LF1</strain>
    </source>
</reference>
<sequence>MQHLNHKAARSMQTRSQLSCLMLVMFVAAGLFIAPNAEADFFQLEPANEFSSVQADSGAAETAEDRLWLINTRRITSNAACADLVSPTLSISRLNACGQASPSSIDEYLATISQSPAVVLYAHGNRLESGEAIGRGLTVYRRTRQLRDRTPIDWVIWSWPSQKEGLLAKDARIKASRADTQGLYMAWILRRHAEIAVPTAMIGYSFGGRVVTGALHAAAGGKLAGRSLQGAGVTGMQINAGLVAPAIEDDWMQRCGYHSEATKNLNRLVLLYNRRDVILKRYWLINRVRGESALGYSGPKSFAARIDGTPLPVISKDCAPTVGVHHSEMDYYSDSCRAGEKMSALIDELFPN</sequence>
<dbReference type="RefSeq" id="WP_149752929.1">
    <property type="nucleotide sequence ID" value="NZ_LWSK01000075.1"/>
</dbReference>
<name>A0A5B1CNU4_9BACT</name>
<proteinExistence type="predicted"/>
<evidence type="ECO:0008006" key="3">
    <source>
        <dbReference type="Google" id="ProtNLM"/>
    </source>
</evidence>
<dbReference type="Proteomes" id="UP000322699">
    <property type="component" value="Unassembled WGS sequence"/>
</dbReference>
<evidence type="ECO:0000313" key="2">
    <source>
        <dbReference type="Proteomes" id="UP000322699"/>
    </source>
</evidence>
<dbReference type="AlphaFoldDB" id="A0A5B1CNU4"/>
<organism evidence="1 2">
    <name type="scientific">Rubripirellula obstinata</name>
    <dbReference type="NCBI Taxonomy" id="406547"/>
    <lineage>
        <taxon>Bacteria</taxon>
        <taxon>Pseudomonadati</taxon>
        <taxon>Planctomycetota</taxon>
        <taxon>Planctomycetia</taxon>
        <taxon>Pirellulales</taxon>
        <taxon>Pirellulaceae</taxon>
        <taxon>Rubripirellula</taxon>
    </lineage>
</organism>